<dbReference type="GO" id="GO:0016226">
    <property type="term" value="P:iron-sulfur cluster assembly"/>
    <property type="evidence" value="ECO:0007669"/>
    <property type="project" value="InterPro"/>
</dbReference>
<dbReference type="AlphaFoldDB" id="A0A2U2N5K2"/>
<protein>
    <recommendedName>
        <fullName evidence="1">NIF system FeS cluster assembly NifU N-terminal domain-containing protein</fullName>
    </recommendedName>
</protein>
<comment type="caution">
    <text evidence="2">The sequence shown here is derived from an EMBL/GenBank/DDBJ whole genome shotgun (WGS) entry which is preliminary data.</text>
</comment>
<dbReference type="RefSeq" id="WP_109677034.1">
    <property type="nucleotide sequence ID" value="NZ_CP086615.1"/>
</dbReference>
<feature type="domain" description="NIF system FeS cluster assembly NifU N-terminal" evidence="1">
    <location>
        <begin position="41"/>
        <end position="124"/>
    </location>
</feature>
<proteinExistence type="predicted"/>
<dbReference type="InterPro" id="IPR002871">
    <property type="entry name" value="NIF_FeS_clus_asmbl_NifU_N"/>
</dbReference>
<name>A0A2U2N5K2_9GAMM</name>
<dbReference type="SUPFAM" id="SSF82649">
    <property type="entry name" value="SufE/NifU"/>
    <property type="match status" value="1"/>
</dbReference>
<evidence type="ECO:0000313" key="3">
    <source>
        <dbReference type="Proteomes" id="UP000245474"/>
    </source>
</evidence>
<dbReference type="GO" id="GO:0051536">
    <property type="term" value="F:iron-sulfur cluster binding"/>
    <property type="evidence" value="ECO:0007669"/>
    <property type="project" value="InterPro"/>
</dbReference>
<organism evidence="2 3">
    <name type="scientific">Sediminicurvatus halobius</name>
    <dbReference type="NCBI Taxonomy" id="2182432"/>
    <lineage>
        <taxon>Bacteria</taxon>
        <taxon>Pseudomonadati</taxon>
        <taxon>Pseudomonadota</taxon>
        <taxon>Gammaproteobacteria</taxon>
        <taxon>Chromatiales</taxon>
        <taxon>Ectothiorhodospiraceae</taxon>
        <taxon>Sediminicurvatus</taxon>
    </lineage>
</organism>
<accession>A0A2U2N5K2</accession>
<dbReference type="Pfam" id="PF01592">
    <property type="entry name" value="NifU_N"/>
    <property type="match status" value="1"/>
</dbReference>
<sequence length="131" mass="13980">MSCCGGDERSSFQAQACVERGLRTRRELPLPMAGAWLTNAEGLRARFSLGLDEQGRIAAVRFQCSPCVTLIAYCQALAELEAGHPLSVSPTCDTEDLVARVAGVPPFRQDRAALATAAWRAALLQASTESA</sequence>
<evidence type="ECO:0000313" key="2">
    <source>
        <dbReference type="EMBL" id="PWG64318.1"/>
    </source>
</evidence>
<dbReference type="GO" id="GO:0005506">
    <property type="term" value="F:iron ion binding"/>
    <property type="evidence" value="ECO:0007669"/>
    <property type="project" value="InterPro"/>
</dbReference>
<dbReference type="Proteomes" id="UP000245474">
    <property type="component" value="Unassembled WGS sequence"/>
</dbReference>
<reference evidence="2 3" key="1">
    <citation type="submission" date="2018-05" db="EMBL/GenBank/DDBJ databases">
        <title>Spiribacter halobius sp. nov., a moderately halophilic bacterium isolated from marine solar saltern.</title>
        <authorList>
            <person name="Zheng W.-S."/>
            <person name="Lu D.-C."/>
            <person name="Du Z.-J."/>
        </authorList>
    </citation>
    <scope>NUCLEOTIDE SEQUENCE [LARGE SCALE GENOMIC DNA]</scope>
    <source>
        <strain evidence="2 3">E85</strain>
    </source>
</reference>
<keyword evidence="3" id="KW-1185">Reference proteome</keyword>
<gene>
    <name evidence="2" type="ORF">DEM34_05390</name>
</gene>
<dbReference type="OrthoDB" id="7064045at2"/>
<evidence type="ECO:0000259" key="1">
    <source>
        <dbReference type="Pfam" id="PF01592"/>
    </source>
</evidence>
<dbReference type="EMBL" id="QFFI01000006">
    <property type="protein sequence ID" value="PWG64318.1"/>
    <property type="molecule type" value="Genomic_DNA"/>
</dbReference>
<dbReference type="Gene3D" id="3.90.1010.10">
    <property type="match status" value="1"/>
</dbReference>